<dbReference type="AlphaFoldDB" id="R4MLU5"/>
<dbReference type="EMBL" id="CP005386">
    <property type="protein sequence ID" value="AGL28442.1"/>
    <property type="molecule type" value="Genomic_DNA"/>
</dbReference>
<dbReference type="KEGG" id="mtuc:J113_20880"/>
<dbReference type="HOGENOM" id="CLU_1667489_0_0_11"/>
<protein>
    <submittedName>
        <fullName evidence="2">Alanine rich dehydrogenase</fullName>
    </submittedName>
</protein>
<dbReference type="BioCyc" id="MTUB1310114:G13A2-3023-MONOMER"/>
<accession>R4MLU5</accession>
<gene>
    <name evidence="2" type="ORF">J113_20880</name>
</gene>
<feature type="compositionally biased region" description="Low complexity" evidence="1">
    <location>
        <begin position="126"/>
        <end position="138"/>
    </location>
</feature>
<sequence length="158" mass="17347">MGGTQAIADALIADLRAHGGRLAAGVEITEPQRSVVVFDTAPTALLRVYRDKLPHRYAKALRRYRFRAGIAKVAFVLSDEIPWSDPRLRRAATLHLGGPCQMARAEATSRRDATPTGRWCWPRVRTSPTPAASTKPAAVRSGPMPTCRRGPRSTRPRP</sequence>
<organism evidence="2 3">
    <name type="scientific">Mycobacterium tuberculosis CAS/NITR204</name>
    <dbReference type="NCBI Taxonomy" id="1310114"/>
    <lineage>
        <taxon>Bacteria</taxon>
        <taxon>Bacillati</taxon>
        <taxon>Actinomycetota</taxon>
        <taxon>Actinomycetes</taxon>
        <taxon>Mycobacteriales</taxon>
        <taxon>Mycobacteriaceae</taxon>
        <taxon>Mycobacterium</taxon>
        <taxon>Mycobacterium tuberculosis complex</taxon>
    </lineage>
</organism>
<evidence type="ECO:0000313" key="3">
    <source>
        <dbReference type="Proteomes" id="UP000013548"/>
    </source>
</evidence>
<feature type="compositionally biased region" description="Basic residues" evidence="1">
    <location>
        <begin position="149"/>
        <end position="158"/>
    </location>
</feature>
<evidence type="ECO:0000313" key="2">
    <source>
        <dbReference type="EMBL" id="AGL28442.1"/>
    </source>
</evidence>
<proteinExistence type="predicted"/>
<name>R4MLU5_MYCTX</name>
<dbReference type="Proteomes" id="UP000013548">
    <property type="component" value="Chromosome"/>
</dbReference>
<reference evidence="2 3" key="1">
    <citation type="journal article" date="2013" name="Genome Announc.">
        <title>Whole-Genome Sequences of Four Clinical Isolates of Mycobacterium tuberculosis from Tamil Nadu, South India.</title>
        <authorList>
            <person name="Narayanan S."/>
            <person name="Deshpande U."/>
        </authorList>
    </citation>
    <scope>NUCLEOTIDE SEQUENCE [LARGE SCALE GENOMIC DNA]</scope>
    <source>
        <strain evidence="2 3">CAS/NITR204</strain>
    </source>
</reference>
<evidence type="ECO:0000256" key="1">
    <source>
        <dbReference type="SAM" id="MobiDB-lite"/>
    </source>
</evidence>
<feature type="region of interest" description="Disordered" evidence="1">
    <location>
        <begin position="108"/>
        <end position="158"/>
    </location>
</feature>